<keyword evidence="4" id="KW-1185">Reference proteome</keyword>
<dbReference type="PANTHER" id="PTHR35708:SF3">
    <property type="entry name" value="GB|AAD25831.1"/>
    <property type="match status" value="1"/>
</dbReference>
<organism evidence="3 4">
    <name type="scientific">Nepenthes gracilis</name>
    <name type="common">Slender pitcher plant</name>
    <dbReference type="NCBI Taxonomy" id="150966"/>
    <lineage>
        <taxon>Eukaryota</taxon>
        <taxon>Viridiplantae</taxon>
        <taxon>Streptophyta</taxon>
        <taxon>Embryophyta</taxon>
        <taxon>Tracheophyta</taxon>
        <taxon>Spermatophyta</taxon>
        <taxon>Magnoliopsida</taxon>
        <taxon>eudicotyledons</taxon>
        <taxon>Gunneridae</taxon>
        <taxon>Pentapetalae</taxon>
        <taxon>Caryophyllales</taxon>
        <taxon>Nepenthaceae</taxon>
        <taxon>Nepenthes</taxon>
    </lineage>
</organism>
<gene>
    <name evidence="3" type="ORF">Nepgr_000597</name>
</gene>
<evidence type="ECO:0000313" key="4">
    <source>
        <dbReference type="Proteomes" id="UP001279734"/>
    </source>
</evidence>
<feature type="compositionally biased region" description="Basic and acidic residues" evidence="1">
    <location>
        <begin position="99"/>
        <end position="111"/>
    </location>
</feature>
<comment type="caution">
    <text evidence="3">The sequence shown here is derived from an EMBL/GenBank/DDBJ whole genome shotgun (WGS) entry which is preliminary data.</text>
</comment>
<evidence type="ECO:0000256" key="1">
    <source>
        <dbReference type="SAM" id="MobiDB-lite"/>
    </source>
</evidence>
<evidence type="ECO:0000256" key="2">
    <source>
        <dbReference type="SAM" id="Phobius"/>
    </source>
</evidence>
<protein>
    <submittedName>
        <fullName evidence="3">Uncharacterized protein</fullName>
    </submittedName>
</protein>
<feature type="transmembrane region" description="Helical" evidence="2">
    <location>
        <begin position="35"/>
        <end position="54"/>
    </location>
</feature>
<feature type="region of interest" description="Disordered" evidence="1">
    <location>
        <begin position="86"/>
        <end position="155"/>
    </location>
</feature>
<dbReference type="EMBL" id="BSYO01000001">
    <property type="protein sequence ID" value="GMG98757.1"/>
    <property type="molecule type" value="Genomic_DNA"/>
</dbReference>
<dbReference type="AlphaFoldDB" id="A0AAD3RX01"/>
<proteinExistence type="predicted"/>
<reference evidence="3" key="1">
    <citation type="submission" date="2023-05" db="EMBL/GenBank/DDBJ databases">
        <title>Nepenthes gracilis genome sequencing.</title>
        <authorList>
            <person name="Fukushima K."/>
        </authorList>
    </citation>
    <scope>NUCLEOTIDE SEQUENCE</scope>
    <source>
        <strain evidence="3">SING2019-196</strain>
    </source>
</reference>
<keyword evidence="2" id="KW-0472">Membrane</keyword>
<name>A0AAD3RX01_NEPGR</name>
<feature type="transmembrane region" description="Helical" evidence="2">
    <location>
        <begin position="12"/>
        <end position="29"/>
    </location>
</feature>
<dbReference type="PANTHER" id="PTHR35708">
    <property type="entry name" value="GB|AAD25831.1"/>
    <property type="match status" value="1"/>
</dbReference>
<feature type="compositionally biased region" description="Basic and acidic residues" evidence="1">
    <location>
        <begin position="127"/>
        <end position="138"/>
    </location>
</feature>
<feature type="compositionally biased region" description="Polar residues" evidence="1">
    <location>
        <begin position="88"/>
        <end position="98"/>
    </location>
</feature>
<evidence type="ECO:0000313" key="3">
    <source>
        <dbReference type="EMBL" id="GMG98757.1"/>
    </source>
</evidence>
<accession>A0AAD3RX01</accession>
<keyword evidence="2" id="KW-0812">Transmembrane</keyword>
<dbReference type="Proteomes" id="UP001279734">
    <property type="component" value="Unassembled WGS sequence"/>
</dbReference>
<sequence length="230" mass="25951">MANFVIMCFLRNPLLWFVFLASYLIFAVFSGCGILSFFLTTSALILGTALFTLLTPRSIAAQKSLSRESKNDSDEINHIQKKEAEEIQFSSESGSNITQEKRGQQRERNHVCDYLNGSPEALSDSESLDHTSTSEDSRSGWQFRETRGCSSGSISDEESLIEIALTNGHFDGPKQQSQQHHWPDHCSMFGRQSLMMELQAEINEMNEEDNLMEIDITMGSIKCSRFEIKA</sequence>
<keyword evidence="2" id="KW-1133">Transmembrane helix</keyword>